<dbReference type="Proteomes" id="UP000179227">
    <property type="component" value="Unassembled WGS sequence"/>
</dbReference>
<accession>A0A1F5HW11</accession>
<proteinExistence type="predicted"/>
<sequence length="89" mass="9843">MQKFVGKEVQVTVSHGKSVFDDINGDVHEGESFSVSGTLGRIERRELTVADKYGARVFEHHEGRIGPGWLDSTRISNLVIDGQKITGFI</sequence>
<gene>
    <name evidence="1" type="ORF">A3A60_00340</name>
</gene>
<reference evidence="1 2" key="1">
    <citation type="journal article" date="2016" name="Nat. Commun.">
        <title>Thousands of microbial genomes shed light on interconnected biogeochemical processes in an aquifer system.</title>
        <authorList>
            <person name="Anantharaman K."/>
            <person name="Brown C.T."/>
            <person name="Hug L.A."/>
            <person name="Sharon I."/>
            <person name="Castelle C.J."/>
            <person name="Probst A.J."/>
            <person name="Thomas B.C."/>
            <person name="Singh A."/>
            <person name="Wilkins M.J."/>
            <person name="Karaoz U."/>
            <person name="Brodie E.L."/>
            <person name="Williams K.H."/>
            <person name="Hubbard S.S."/>
            <person name="Banfield J.F."/>
        </authorList>
    </citation>
    <scope>NUCLEOTIDE SEQUENCE [LARGE SCALE GENOMIC DNA]</scope>
</reference>
<name>A0A1F5HW11_9BACT</name>
<comment type="caution">
    <text evidence="1">The sequence shown here is derived from an EMBL/GenBank/DDBJ whole genome shotgun (WGS) entry which is preliminary data.</text>
</comment>
<protein>
    <submittedName>
        <fullName evidence="1">Uncharacterized protein</fullName>
    </submittedName>
</protein>
<evidence type="ECO:0000313" key="1">
    <source>
        <dbReference type="EMBL" id="OGE08364.1"/>
    </source>
</evidence>
<evidence type="ECO:0000313" key="2">
    <source>
        <dbReference type="Proteomes" id="UP000179227"/>
    </source>
</evidence>
<organism evidence="1 2">
    <name type="scientific">Candidatus Curtissbacteria bacterium RIFCSPLOWO2_01_FULL_42_26</name>
    <dbReference type="NCBI Taxonomy" id="1797729"/>
    <lineage>
        <taxon>Bacteria</taxon>
        <taxon>Candidatus Curtissiibacteriota</taxon>
    </lineage>
</organism>
<dbReference type="EMBL" id="MFBS01000037">
    <property type="protein sequence ID" value="OGE08364.1"/>
    <property type="molecule type" value="Genomic_DNA"/>
</dbReference>
<dbReference type="AlphaFoldDB" id="A0A1F5HW11"/>